<keyword evidence="5" id="KW-1185">Reference proteome</keyword>
<geneLocation type="plasmid" evidence="4 5">
    <name>pREB7</name>
</geneLocation>
<evidence type="ECO:0000256" key="1">
    <source>
        <dbReference type="ARBA" id="ARBA00022603"/>
    </source>
</evidence>
<dbReference type="CDD" id="cd02440">
    <property type="entry name" value="AdoMet_MTases"/>
    <property type="match status" value="1"/>
</dbReference>
<keyword evidence="4" id="KW-0614">Plasmid</keyword>
<evidence type="ECO:0000313" key="5">
    <source>
        <dbReference type="Proteomes" id="UP000000268"/>
    </source>
</evidence>
<dbReference type="EMBL" id="CP000844">
    <property type="protein sequence ID" value="ABW33251.1"/>
    <property type="molecule type" value="Genomic_DNA"/>
</dbReference>
<dbReference type="HOGENOM" id="CLU_069129_4_0_3"/>
<protein>
    <submittedName>
        <fullName evidence="4">Methyltransferase, putative</fullName>
    </submittedName>
</protein>
<name>A8ZQG5_ACAM1</name>
<dbReference type="PANTHER" id="PTHR43861">
    <property type="entry name" value="TRANS-ACONITATE 2-METHYLTRANSFERASE-RELATED"/>
    <property type="match status" value="1"/>
</dbReference>
<accession>A8ZQG5</accession>
<sequence length="262" mass="29113">MSSPSHVRIHRMPILAMSNDGYFGEAVAETYDNDVDSFNPDVIEPVVDCLKELAGNGRVLEFGIGIGRIALPLAKRGVEVHGIDLSGAMLSKLAEKTGGDRIPVIQGDFATTKCEGSFSLVYLIFNTIMNLTTQDAQVQCFQNAAAHLEPGGHFIIEVIVPSLQRIPFGETKHVFEFGDDHWGIDDYDFVSQTLESHHMMVRDSKIELSCIPCRYVWPSELDLMARIANLELKGRWGGWKNEPFTNTSRSHVSVWEKSSDGD</sequence>
<reference evidence="4 5" key="1">
    <citation type="journal article" date="2008" name="Proc. Natl. Acad. Sci. U.S.A.">
        <title>Niche adaptation and genome expansion in the chlorophyll d-producing cyanobacterium Acaryochloris marina.</title>
        <authorList>
            <person name="Swingley W.D."/>
            <person name="Chen M."/>
            <person name="Cheung P.C."/>
            <person name="Conrad A.L."/>
            <person name="Dejesa L.C."/>
            <person name="Hao J."/>
            <person name="Honchak B.M."/>
            <person name="Karbach L.E."/>
            <person name="Kurdoglu A."/>
            <person name="Lahiri S."/>
            <person name="Mastrian S.D."/>
            <person name="Miyashita H."/>
            <person name="Page L."/>
            <person name="Ramakrishna P."/>
            <person name="Satoh S."/>
            <person name="Sattley W.M."/>
            <person name="Shimada Y."/>
            <person name="Taylor H.L."/>
            <person name="Tomo T."/>
            <person name="Tsuchiya T."/>
            <person name="Wang Z.T."/>
            <person name="Raymond J."/>
            <person name="Mimuro M."/>
            <person name="Blankenship R.E."/>
            <person name="Touchman J.W."/>
        </authorList>
    </citation>
    <scope>NUCLEOTIDE SEQUENCE [LARGE SCALE GENOMIC DNA]</scope>
    <source>
        <strain evidence="5">MBIC 11017</strain>
        <plasmid evidence="5">Plasmid pREB7</plasmid>
    </source>
</reference>
<dbReference type="AlphaFoldDB" id="A8ZQG5"/>
<dbReference type="Pfam" id="PF13649">
    <property type="entry name" value="Methyltransf_25"/>
    <property type="match status" value="1"/>
</dbReference>
<dbReference type="GO" id="GO:0008168">
    <property type="term" value="F:methyltransferase activity"/>
    <property type="evidence" value="ECO:0007669"/>
    <property type="project" value="UniProtKB-KW"/>
</dbReference>
<keyword evidence="2 4" id="KW-0808">Transferase</keyword>
<dbReference type="eggNOG" id="COG2226">
    <property type="taxonomic scope" value="Bacteria"/>
</dbReference>
<gene>
    <name evidence="4" type="ordered locus">AM1_G0071</name>
</gene>
<evidence type="ECO:0000259" key="3">
    <source>
        <dbReference type="Pfam" id="PF13649"/>
    </source>
</evidence>
<dbReference type="GO" id="GO:0032259">
    <property type="term" value="P:methylation"/>
    <property type="evidence" value="ECO:0007669"/>
    <property type="project" value="UniProtKB-KW"/>
</dbReference>
<keyword evidence="1 4" id="KW-0489">Methyltransferase</keyword>
<dbReference type="InterPro" id="IPR029063">
    <property type="entry name" value="SAM-dependent_MTases_sf"/>
</dbReference>
<dbReference type="PANTHER" id="PTHR43861:SF1">
    <property type="entry name" value="TRANS-ACONITATE 2-METHYLTRANSFERASE"/>
    <property type="match status" value="1"/>
</dbReference>
<dbReference type="Gene3D" id="3.40.50.150">
    <property type="entry name" value="Vaccinia Virus protein VP39"/>
    <property type="match status" value="1"/>
</dbReference>
<dbReference type="SUPFAM" id="SSF53335">
    <property type="entry name" value="S-adenosyl-L-methionine-dependent methyltransferases"/>
    <property type="match status" value="1"/>
</dbReference>
<dbReference type="InterPro" id="IPR041698">
    <property type="entry name" value="Methyltransf_25"/>
</dbReference>
<dbReference type="Proteomes" id="UP000000268">
    <property type="component" value="Plasmid pREB7"/>
</dbReference>
<organism evidence="4 5">
    <name type="scientific">Acaryochloris marina (strain MBIC 11017)</name>
    <dbReference type="NCBI Taxonomy" id="329726"/>
    <lineage>
        <taxon>Bacteria</taxon>
        <taxon>Bacillati</taxon>
        <taxon>Cyanobacteriota</taxon>
        <taxon>Cyanophyceae</taxon>
        <taxon>Acaryochloridales</taxon>
        <taxon>Acaryochloridaceae</taxon>
        <taxon>Acaryochloris</taxon>
    </lineage>
</organism>
<evidence type="ECO:0000313" key="4">
    <source>
        <dbReference type="EMBL" id="ABW33251.1"/>
    </source>
</evidence>
<feature type="domain" description="Methyltransferase" evidence="3">
    <location>
        <begin position="59"/>
        <end position="152"/>
    </location>
</feature>
<proteinExistence type="predicted"/>
<evidence type="ECO:0000256" key="2">
    <source>
        <dbReference type="ARBA" id="ARBA00022679"/>
    </source>
</evidence>
<dbReference type="KEGG" id="amr:AM1_G0071"/>